<dbReference type="SUPFAM" id="SSF48403">
    <property type="entry name" value="Ankyrin repeat"/>
    <property type="match status" value="1"/>
</dbReference>
<proteinExistence type="predicted"/>
<reference evidence="2 3" key="1">
    <citation type="submission" date="2019-05" db="EMBL/GenBank/DDBJ databases">
        <title>The compact genome of Giardia muris reveals important steps in the evolution of intestinal protozoan parasites.</title>
        <authorList>
            <person name="Xu F."/>
            <person name="Jimenez-Gonzalez A."/>
            <person name="Einarsson E."/>
            <person name="Astvaldsson A."/>
            <person name="Peirasmaki D."/>
            <person name="Eckmann L."/>
            <person name="Andersson J.O."/>
            <person name="Svard S.G."/>
            <person name="Jerlstrom-Hultqvist J."/>
        </authorList>
    </citation>
    <scope>NUCLEOTIDE SEQUENCE [LARGE SCALE GENOMIC DNA]</scope>
    <source>
        <strain evidence="2 3">Roberts-Thomson</strain>
    </source>
</reference>
<name>A0A4Z1T3A5_GIAMU</name>
<dbReference type="InterPro" id="IPR036770">
    <property type="entry name" value="Ankyrin_rpt-contain_sf"/>
</dbReference>
<dbReference type="PANTHER" id="PTHR24120">
    <property type="entry name" value="GH07239P"/>
    <property type="match status" value="1"/>
</dbReference>
<dbReference type="OrthoDB" id="20872at2759"/>
<dbReference type="Proteomes" id="UP000315496">
    <property type="component" value="Chromosome 4"/>
</dbReference>
<dbReference type="PANTHER" id="PTHR24120:SF4">
    <property type="entry name" value="GH07239P"/>
    <property type="match status" value="1"/>
</dbReference>
<evidence type="ECO:0000256" key="1">
    <source>
        <dbReference type="SAM" id="Coils"/>
    </source>
</evidence>
<keyword evidence="1" id="KW-0175">Coiled coil</keyword>
<protein>
    <submittedName>
        <fullName evidence="2">Ankyrin repeat protein 3</fullName>
    </submittedName>
</protein>
<dbReference type="SMART" id="SM00248">
    <property type="entry name" value="ANK"/>
    <property type="match status" value="6"/>
</dbReference>
<dbReference type="VEuPathDB" id="GiardiaDB:GMRT_24043"/>
<comment type="caution">
    <text evidence="2">The sequence shown here is derived from an EMBL/GenBank/DDBJ whole genome shotgun (WGS) entry which is preliminary data.</text>
</comment>
<dbReference type="EMBL" id="VDLU01000004">
    <property type="protein sequence ID" value="TNJ27039.1"/>
    <property type="molecule type" value="Genomic_DNA"/>
</dbReference>
<organism evidence="2 3">
    <name type="scientific">Giardia muris</name>
    <dbReference type="NCBI Taxonomy" id="5742"/>
    <lineage>
        <taxon>Eukaryota</taxon>
        <taxon>Metamonada</taxon>
        <taxon>Diplomonadida</taxon>
        <taxon>Hexamitidae</taxon>
        <taxon>Giardiinae</taxon>
        <taxon>Giardia</taxon>
    </lineage>
</organism>
<keyword evidence="3" id="KW-1185">Reference proteome</keyword>
<sequence>MSSTDLMRAALNGDLEGVEANLGDIGKQNKGGWTALMYAVEKGHANCIPLLKEEIRMQDNDGWTALMKAAIFGYTDCVRLLLSEARKQTTKEWRVFPPGTTALMVASFNGQVDCILLLEKEIGIQDNEGWTALMHAAYNGKIDCARLLLSEAGKQTTKEWNEYSPDEWDSSDSEEQYGFPPGMTALMIAVRQNCPEMIELLLPYEQGMGDSKGHTAQWYANNGDLGEDDFTSVCELLKNEGTERIHPPSNLGDVLRLQEHLSKLTTENETLKMELADQKAQNIALEKEVTQLRTESHDMKDLQRRLEEVEEEKRILLQNLAAVGGRLTNHPQGIGTPTG</sequence>
<dbReference type="AlphaFoldDB" id="A0A4Z1T3A5"/>
<dbReference type="InterPro" id="IPR002110">
    <property type="entry name" value="Ankyrin_rpt"/>
</dbReference>
<evidence type="ECO:0000313" key="3">
    <source>
        <dbReference type="Proteomes" id="UP000315496"/>
    </source>
</evidence>
<dbReference type="Pfam" id="PF00023">
    <property type="entry name" value="Ank"/>
    <property type="match status" value="1"/>
</dbReference>
<evidence type="ECO:0000313" key="2">
    <source>
        <dbReference type="EMBL" id="TNJ27039.1"/>
    </source>
</evidence>
<gene>
    <name evidence="2" type="ORF">GMRT_24043</name>
</gene>
<dbReference type="Gene3D" id="1.25.40.20">
    <property type="entry name" value="Ankyrin repeat-containing domain"/>
    <property type="match status" value="2"/>
</dbReference>
<dbReference type="Pfam" id="PF12796">
    <property type="entry name" value="Ank_2"/>
    <property type="match status" value="2"/>
</dbReference>
<feature type="coiled-coil region" evidence="1">
    <location>
        <begin position="254"/>
        <end position="326"/>
    </location>
</feature>
<accession>A0A4Z1T3A5</accession>